<evidence type="ECO:0000256" key="11">
    <source>
        <dbReference type="SAM" id="MobiDB-lite"/>
    </source>
</evidence>
<feature type="region of interest" description="Disordered" evidence="11">
    <location>
        <begin position="332"/>
        <end position="354"/>
    </location>
</feature>
<keyword evidence="5" id="KW-0653">Protein transport</keyword>
<keyword evidence="6" id="KW-0811">Translocation</keyword>
<dbReference type="GO" id="GO:0044614">
    <property type="term" value="C:nuclear pore cytoplasmic filaments"/>
    <property type="evidence" value="ECO:0007669"/>
    <property type="project" value="TreeGrafter"/>
</dbReference>
<dbReference type="GO" id="GO:0016973">
    <property type="term" value="P:poly(A)+ mRNA export from nucleus"/>
    <property type="evidence" value="ECO:0007669"/>
    <property type="project" value="InterPro"/>
</dbReference>
<dbReference type="EMBL" id="CAMAPF010000031">
    <property type="protein sequence ID" value="CAH9077482.1"/>
    <property type="molecule type" value="Genomic_DNA"/>
</dbReference>
<comment type="similarity">
    <text evidence="2">Belongs to the GLE1 family.</text>
</comment>
<dbReference type="GO" id="GO:0031369">
    <property type="term" value="F:translation initiation factor binding"/>
    <property type="evidence" value="ECO:0007669"/>
    <property type="project" value="TreeGrafter"/>
</dbReference>
<name>A0AAV0CKX6_9ASTE</name>
<evidence type="ECO:0000256" key="6">
    <source>
        <dbReference type="ARBA" id="ARBA00023010"/>
    </source>
</evidence>
<comment type="caution">
    <text evidence="12">The sequence shown here is derived from an EMBL/GenBank/DDBJ whole genome shotgun (WGS) entry which is preliminary data.</text>
</comment>
<dbReference type="Pfam" id="PF07817">
    <property type="entry name" value="GLE1"/>
    <property type="match status" value="1"/>
</dbReference>
<evidence type="ECO:0000313" key="12">
    <source>
        <dbReference type="EMBL" id="CAH9077482.1"/>
    </source>
</evidence>
<evidence type="ECO:0000256" key="3">
    <source>
        <dbReference type="ARBA" id="ARBA00022448"/>
    </source>
</evidence>
<evidence type="ECO:0000256" key="10">
    <source>
        <dbReference type="ARBA" id="ARBA00029983"/>
    </source>
</evidence>
<comment type="subcellular location">
    <subcellularLocation>
        <location evidence="1">Nucleus</location>
        <location evidence="1">Nuclear pore complex</location>
    </subcellularLocation>
</comment>
<protein>
    <recommendedName>
        <fullName evidence="9">mRNA export factor GLE1</fullName>
    </recommendedName>
    <alternativeName>
        <fullName evidence="10">Nucleoporin GLE1</fullName>
    </alternativeName>
</protein>
<dbReference type="PANTHER" id="PTHR12960:SF0">
    <property type="entry name" value="MRNA EXPORT FACTOR GLE1"/>
    <property type="match status" value="1"/>
</dbReference>
<evidence type="ECO:0000256" key="1">
    <source>
        <dbReference type="ARBA" id="ARBA00004567"/>
    </source>
</evidence>
<keyword evidence="3" id="KW-0813">Transport</keyword>
<dbReference type="Gene3D" id="1.25.40.510">
    <property type="entry name" value="GLE1-like"/>
    <property type="match status" value="1"/>
</dbReference>
<reference evidence="12" key="1">
    <citation type="submission" date="2022-07" db="EMBL/GenBank/DDBJ databases">
        <authorList>
            <person name="Macas J."/>
            <person name="Novak P."/>
            <person name="Neumann P."/>
        </authorList>
    </citation>
    <scope>NUCLEOTIDE SEQUENCE</scope>
</reference>
<dbReference type="GO" id="GO:0015031">
    <property type="term" value="P:protein transport"/>
    <property type="evidence" value="ECO:0007669"/>
    <property type="project" value="UniProtKB-KW"/>
</dbReference>
<dbReference type="GO" id="GO:0005543">
    <property type="term" value="F:phospholipid binding"/>
    <property type="evidence" value="ECO:0007669"/>
    <property type="project" value="TreeGrafter"/>
</dbReference>
<proteinExistence type="inferred from homology"/>
<dbReference type="GO" id="GO:0000822">
    <property type="term" value="F:inositol hexakisphosphate binding"/>
    <property type="evidence" value="ECO:0007669"/>
    <property type="project" value="TreeGrafter"/>
</dbReference>
<evidence type="ECO:0000256" key="5">
    <source>
        <dbReference type="ARBA" id="ARBA00022927"/>
    </source>
</evidence>
<organism evidence="12 13">
    <name type="scientific">Cuscuta epithymum</name>
    <dbReference type="NCBI Taxonomy" id="186058"/>
    <lineage>
        <taxon>Eukaryota</taxon>
        <taxon>Viridiplantae</taxon>
        <taxon>Streptophyta</taxon>
        <taxon>Embryophyta</taxon>
        <taxon>Tracheophyta</taxon>
        <taxon>Spermatophyta</taxon>
        <taxon>Magnoliopsida</taxon>
        <taxon>eudicotyledons</taxon>
        <taxon>Gunneridae</taxon>
        <taxon>Pentapetalae</taxon>
        <taxon>asterids</taxon>
        <taxon>lamiids</taxon>
        <taxon>Solanales</taxon>
        <taxon>Convolvulaceae</taxon>
        <taxon>Cuscuteae</taxon>
        <taxon>Cuscuta</taxon>
        <taxon>Cuscuta subgen. Cuscuta</taxon>
    </lineage>
</organism>
<dbReference type="Proteomes" id="UP001152523">
    <property type="component" value="Unassembled WGS sequence"/>
</dbReference>
<evidence type="ECO:0000256" key="8">
    <source>
        <dbReference type="ARBA" id="ARBA00023242"/>
    </source>
</evidence>
<keyword evidence="13" id="KW-1185">Reference proteome</keyword>
<keyword evidence="4" id="KW-0509">mRNA transport</keyword>
<keyword evidence="8" id="KW-0539">Nucleus</keyword>
<accession>A0AAV0CKX6</accession>
<evidence type="ECO:0000256" key="7">
    <source>
        <dbReference type="ARBA" id="ARBA00023132"/>
    </source>
</evidence>
<dbReference type="InterPro" id="IPR012476">
    <property type="entry name" value="GLE1"/>
</dbReference>
<evidence type="ECO:0000256" key="4">
    <source>
        <dbReference type="ARBA" id="ARBA00022816"/>
    </source>
</evidence>
<dbReference type="PANTHER" id="PTHR12960">
    <property type="entry name" value="GLE-1-RELATED"/>
    <property type="match status" value="1"/>
</dbReference>
<dbReference type="GO" id="GO:0005737">
    <property type="term" value="C:cytoplasm"/>
    <property type="evidence" value="ECO:0007669"/>
    <property type="project" value="TreeGrafter"/>
</dbReference>
<evidence type="ECO:0000313" key="13">
    <source>
        <dbReference type="Proteomes" id="UP001152523"/>
    </source>
</evidence>
<sequence length="722" mass="81793">MSPDASPHIIYMYRLYHFYSSKGNCIMVGVKLKPRVPEDINGITLDPQPDWSFDALLLELSSIERKVAASPKFPAYTKICSREHYDSKSGALRQGFVMKAPSDCEDEVSEQSVTPGMQITCDNLYSREHYASKSGALRQGFVMKAPSDCEDEVSEQSVTPGMQISCDNLYSSDGQISEDEASFEVDLHPMERVGWVEGALSALTCEHRLNVMETVRNRISAFQTALLDEHHIFSSKLQMVAKDYEAVSKMDRSLDMQYQRKTAEALEDHLISVRRDHEHRSQIEERRIRYDTALELAERTEKAFKEEIWLETNRTEQEVQPKVIEDVGKKKEKTAELEAQRKDVEEAAEENTSENVKNIATGHHKVSDQTAEFGQDVRNSSQSAGSAHFRSAEMTNQEIWKSQLESMGKGISQFQLLVPGRSIKAAKNALDIEKERSMLYMELTVKNEALGLGTKMEYKRHEIEIRRRIRTISGLEQNVRAKADNLIKLIDYSPYPTISIAIFAKEIINRFVVLALGNSNSILYSYGRVIVLVTSQVPLAMDIILAELNKNCIYTVPKHLVYSQSDFLNQRAYCTAIGYQVEEDGKIETDSSYLNRLCAYMKLYGAIVQTEVEGFQNMHGHREGWAWLARLLNAVPANVYTVAALNAFLEVAGFGLHRRYKHHIEKLLNILTSRDFLKALDEGLQSHIVVTELHSYVESKGRHLADHLLSNTAVISINTCVA</sequence>
<keyword evidence="7" id="KW-0906">Nuclear pore complex</keyword>
<evidence type="ECO:0000256" key="9">
    <source>
        <dbReference type="ARBA" id="ARBA00026227"/>
    </source>
</evidence>
<evidence type="ECO:0000256" key="2">
    <source>
        <dbReference type="ARBA" id="ARBA00011056"/>
    </source>
</evidence>
<dbReference type="InterPro" id="IPR038506">
    <property type="entry name" value="GLE1-like_sf"/>
</dbReference>
<gene>
    <name evidence="12" type="ORF">CEPIT_LOCUS6196</name>
</gene>
<dbReference type="AlphaFoldDB" id="A0AAV0CKX6"/>
<feature type="compositionally biased region" description="Basic and acidic residues" evidence="11">
    <location>
        <begin position="332"/>
        <end position="345"/>
    </location>
</feature>